<organism evidence="1 2">
    <name type="scientific">Staphylococcus gallinarum</name>
    <dbReference type="NCBI Taxonomy" id="1293"/>
    <lineage>
        <taxon>Bacteria</taxon>
        <taxon>Bacillati</taxon>
        <taxon>Bacillota</taxon>
        <taxon>Bacilli</taxon>
        <taxon>Bacillales</taxon>
        <taxon>Staphylococcaceae</taxon>
        <taxon>Staphylococcus</taxon>
    </lineage>
</organism>
<name>A0ABQ0Y583_STAGA</name>
<protein>
    <recommendedName>
        <fullName evidence="3">Integrase catalytic domain-containing protein</fullName>
    </recommendedName>
</protein>
<keyword evidence="2" id="KW-1185">Reference proteome</keyword>
<accession>A0ABQ0Y583</accession>
<proteinExistence type="predicted"/>
<sequence>MYLNVIYDLIYNKIISYEISISNTNKLIFNIFHKLVKIIPKPKYYSQSDRVYKYSSSQFEYILEQRKMTNRV</sequence>
<evidence type="ECO:0000313" key="1">
    <source>
        <dbReference type="EMBL" id="GEQ06553.1"/>
    </source>
</evidence>
<dbReference type="EMBL" id="BKAX01000007">
    <property type="protein sequence ID" value="GEQ06553.1"/>
    <property type="molecule type" value="Genomic_DNA"/>
</dbReference>
<reference evidence="1 2" key="1">
    <citation type="submission" date="2019-07" db="EMBL/GenBank/DDBJ databases">
        <title>Whole genome shotgun sequence of Staphylococcus gallinarum NBRC 109767.</title>
        <authorList>
            <person name="Hosoyama A."/>
            <person name="Uohara A."/>
            <person name="Ohji S."/>
            <person name="Ichikawa N."/>
        </authorList>
    </citation>
    <scope>NUCLEOTIDE SEQUENCE [LARGE SCALE GENOMIC DNA]</scope>
    <source>
        <strain evidence="1 2">NBRC 109767</strain>
    </source>
</reference>
<dbReference type="Proteomes" id="UP000321057">
    <property type="component" value="Unassembled WGS sequence"/>
</dbReference>
<evidence type="ECO:0008006" key="3">
    <source>
        <dbReference type="Google" id="ProtNLM"/>
    </source>
</evidence>
<comment type="caution">
    <text evidence="1">The sequence shown here is derived from an EMBL/GenBank/DDBJ whole genome shotgun (WGS) entry which is preliminary data.</text>
</comment>
<gene>
    <name evidence="1" type="ORF">SGA02_23810</name>
</gene>
<evidence type="ECO:0000313" key="2">
    <source>
        <dbReference type="Proteomes" id="UP000321057"/>
    </source>
</evidence>